<evidence type="ECO:0000256" key="1">
    <source>
        <dbReference type="SAM" id="MobiDB-lite"/>
    </source>
</evidence>
<dbReference type="InterPro" id="IPR011993">
    <property type="entry name" value="PH-like_dom_sf"/>
</dbReference>
<sequence length="482" mass="48897">MAMPMLIHPEVPSTTAAPAPGPMAMPIHPEVPSTTGPGPMAMPLSDAAMTGVTYPDSDRVVAGDDERALNTPPLHSTHSLSPSSLWSPSPIPRPSPSLTSPVPSEVAPSPPTAAPTAASATATQTPAEATVPPSPREVAVAPIPAPLMAAIPPVEATHTDGAPVVATIPGPHVDGAPMEATDAVHAPVIATHPAPGDANLPPVEATHPVDGTPAVQVAPAPTAPSDAAVPPQVSTSGAGAAPAPAGEADQAAAIWLAVLQQGASFVKYGRQGKPHERHVRVEPIPSGSFLMGWGAKPGAKLSQIVPLDGARAVLMGMQTDTFTSRHPAPRTPAQQAQRHDLDSRALSLILPSRTIDLLAPTAAQANQWAAALSAVLRVPIVGLGGLQAVDMPPPSETPMTEVSTTLTPVPAVEIPPQEQPALTPAPVPVTLSPAPVSTANPTPAALSTVPAAAVPAPHEEEEEEEVLEPPRRQPPVPTPSEE</sequence>
<evidence type="ECO:0000259" key="2">
    <source>
        <dbReference type="SMART" id="SM00233"/>
    </source>
</evidence>
<feature type="region of interest" description="Disordered" evidence="1">
    <location>
        <begin position="218"/>
        <end position="244"/>
    </location>
</feature>
<keyword evidence="4" id="KW-1185">Reference proteome</keyword>
<feature type="region of interest" description="Disordered" evidence="1">
    <location>
        <begin position="416"/>
        <end position="482"/>
    </location>
</feature>
<name>A0ABQ8UMJ3_9EUKA</name>
<feature type="compositionally biased region" description="Low complexity" evidence="1">
    <location>
        <begin position="16"/>
        <end position="26"/>
    </location>
</feature>
<organism evidence="3 4">
    <name type="scientific">Paratrimastix pyriformis</name>
    <dbReference type="NCBI Taxonomy" id="342808"/>
    <lineage>
        <taxon>Eukaryota</taxon>
        <taxon>Metamonada</taxon>
        <taxon>Preaxostyla</taxon>
        <taxon>Paratrimastigidae</taxon>
        <taxon>Paratrimastix</taxon>
    </lineage>
</organism>
<feature type="compositionally biased region" description="Low complexity" evidence="1">
    <location>
        <begin position="72"/>
        <end position="88"/>
    </location>
</feature>
<protein>
    <recommendedName>
        <fullName evidence="2">PH domain-containing protein</fullName>
    </recommendedName>
</protein>
<dbReference type="SUPFAM" id="SSF50729">
    <property type="entry name" value="PH domain-like"/>
    <property type="match status" value="1"/>
</dbReference>
<dbReference type="SMART" id="SM00233">
    <property type="entry name" value="PH"/>
    <property type="match status" value="1"/>
</dbReference>
<reference evidence="3" key="1">
    <citation type="journal article" date="2022" name="bioRxiv">
        <title>Genomics of Preaxostyla Flagellates Illuminates Evolutionary Transitions and the Path Towards Mitochondrial Loss.</title>
        <authorList>
            <person name="Novak L.V.F."/>
            <person name="Treitli S.C."/>
            <person name="Pyrih J."/>
            <person name="Halakuc P."/>
            <person name="Pipaliya S.V."/>
            <person name="Vacek V."/>
            <person name="Brzon O."/>
            <person name="Soukal P."/>
            <person name="Eme L."/>
            <person name="Dacks J.B."/>
            <person name="Karnkowska A."/>
            <person name="Elias M."/>
            <person name="Hampl V."/>
        </authorList>
    </citation>
    <scope>NUCLEOTIDE SEQUENCE</scope>
    <source>
        <strain evidence="3">RCP-MX</strain>
    </source>
</reference>
<evidence type="ECO:0000313" key="3">
    <source>
        <dbReference type="EMBL" id="KAJ4457980.1"/>
    </source>
</evidence>
<dbReference type="EMBL" id="JAPMOS010000036">
    <property type="protein sequence ID" value="KAJ4457980.1"/>
    <property type="molecule type" value="Genomic_DNA"/>
</dbReference>
<evidence type="ECO:0000313" key="4">
    <source>
        <dbReference type="Proteomes" id="UP001141327"/>
    </source>
</evidence>
<feature type="domain" description="PH" evidence="2">
    <location>
        <begin position="258"/>
        <end position="379"/>
    </location>
</feature>
<accession>A0ABQ8UMJ3</accession>
<feature type="region of interest" description="Disordered" evidence="1">
    <location>
        <begin position="1"/>
        <end position="137"/>
    </location>
</feature>
<gene>
    <name evidence="3" type="ORF">PAPYR_6375</name>
</gene>
<feature type="compositionally biased region" description="Low complexity" evidence="1">
    <location>
        <begin position="114"/>
        <end position="131"/>
    </location>
</feature>
<feature type="compositionally biased region" description="Pro residues" evidence="1">
    <location>
        <begin position="472"/>
        <end position="482"/>
    </location>
</feature>
<feature type="compositionally biased region" description="Basic and acidic residues" evidence="1">
    <location>
        <begin position="56"/>
        <end position="68"/>
    </location>
</feature>
<proteinExistence type="predicted"/>
<dbReference type="InterPro" id="IPR001849">
    <property type="entry name" value="PH_domain"/>
</dbReference>
<dbReference type="Gene3D" id="2.30.29.30">
    <property type="entry name" value="Pleckstrin-homology domain (PH domain)/Phosphotyrosine-binding domain (PTB)"/>
    <property type="match status" value="1"/>
</dbReference>
<comment type="caution">
    <text evidence="3">The sequence shown here is derived from an EMBL/GenBank/DDBJ whole genome shotgun (WGS) entry which is preliminary data.</text>
</comment>
<feature type="compositionally biased region" description="Low complexity" evidence="1">
    <location>
        <begin position="96"/>
        <end position="107"/>
    </location>
</feature>
<feature type="compositionally biased region" description="Low complexity" evidence="1">
    <location>
        <begin position="441"/>
        <end position="456"/>
    </location>
</feature>
<dbReference type="Proteomes" id="UP001141327">
    <property type="component" value="Unassembled WGS sequence"/>
</dbReference>